<organism evidence="1 2">
    <name type="scientific">Mytilus galloprovincialis</name>
    <name type="common">Mediterranean mussel</name>
    <dbReference type="NCBI Taxonomy" id="29158"/>
    <lineage>
        <taxon>Eukaryota</taxon>
        <taxon>Metazoa</taxon>
        <taxon>Spiralia</taxon>
        <taxon>Lophotrochozoa</taxon>
        <taxon>Mollusca</taxon>
        <taxon>Bivalvia</taxon>
        <taxon>Autobranchia</taxon>
        <taxon>Pteriomorphia</taxon>
        <taxon>Mytilida</taxon>
        <taxon>Mytiloidea</taxon>
        <taxon>Mytilidae</taxon>
        <taxon>Mytilinae</taxon>
        <taxon>Mytilus</taxon>
    </lineage>
</organism>
<protein>
    <submittedName>
        <fullName evidence="1">Uncharacterized protein</fullName>
    </submittedName>
</protein>
<evidence type="ECO:0000313" key="1">
    <source>
        <dbReference type="EMBL" id="VDI26611.1"/>
    </source>
</evidence>
<proteinExistence type="predicted"/>
<dbReference type="AlphaFoldDB" id="A0A8B6DZR5"/>
<dbReference type="EMBL" id="UYJE01004262">
    <property type="protein sequence ID" value="VDI26611.1"/>
    <property type="molecule type" value="Genomic_DNA"/>
</dbReference>
<accession>A0A8B6DZR5</accession>
<comment type="caution">
    <text evidence="1">The sequence shown here is derived from an EMBL/GenBank/DDBJ whole genome shotgun (WGS) entry which is preliminary data.</text>
</comment>
<dbReference type="Proteomes" id="UP000596742">
    <property type="component" value="Unassembled WGS sequence"/>
</dbReference>
<evidence type="ECO:0000313" key="2">
    <source>
        <dbReference type="Proteomes" id="UP000596742"/>
    </source>
</evidence>
<sequence length="241" mass="27431">MEGLNLAKKSKALPPYMNITVNFTPKMLQHQTKDSVKDQVRELNARIKTDVLSSLSGITTKAITEVAKRWTASSKSRLLTNEEYLLFGKGMKFIPTPKVSEKEAHLILPLAHKYLMDKLVSKIDQSLAVDMGQKKDNTYTHRYSIDKLIDDILIAELYNLPNLLTSCMEHAYKVSYKIFIKSSKFHRISSDTKSKILLMRCEELELVIGKCLDVLGSESSYDSLKDRKRVSEARSILNSNK</sequence>
<name>A0A8B6DZR5_MYTGA</name>
<dbReference type="OrthoDB" id="10524040at2759"/>
<reference evidence="1" key="1">
    <citation type="submission" date="2018-11" db="EMBL/GenBank/DDBJ databases">
        <authorList>
            <person name="Alioto T."/>
            <person name="Alioto T."/>
        </authorList>
    </citation>
    <scope>NUCLEOTIDE SEQUENCE</scope>
</reference>
<gene>
    <name evidence="1" type="ORF">MGAL_10B072990</name>
</gene>
<keyword evidence="2" id="KW-1185">Reference proteome</keyword>